<proteinExistence type="predicted"/>
<dbReference type="Proteomes" id="UP001501803">
    <property type="component" value="Unassembled WGS sequence"/>
</dbReference>
<keyword evidence="1" id="KW-0677">Repeat</keyword>
<evidence type="ECO:0000313" key="3">
    <source>
        <dbReference type="EMBL" id="GAA3862748.1"/>
    </source>
</evidence>
<evidence type="ECO:0000259" key="2">
    <source>
        <dbReference type="Pfam" id="PF13304"/>
    </source>
</evidence>
<keyword evidence="4" id="KW-1185">Reference proteome</keyword>
<organism evidence="3 4">
    <name type="scientific">Leifsonia kafniensis</name>
    <dbReference type="NCBI Taxonomy" id="475957"/>
    <lineage>
        <taxon>Bacteria</taxon>
        <taxon>Bacillati</taxon>
        <taxon>Actinomycetota</taxon>
        <taxon>Actinomycetes</taxon>
        <taxon>Micrococcales</taxon>
        <taxon>Microbacteriaceae</taxon>
        <taxon>Leifsonia</taxon>
    </lineage>
</organism>
<dbReference type="SUPFAM" id="SSF52540">
    <property type="entry name" value="P-loop containing nucleoside triphosphate hydrolases"/>
    <property type="match status" value="1"/>
</dbReference>
<name>A0ABP7K1W7_9MICO</name>
<dbReference type="Gene3D" id="3.40.50.300">
    <property type="entry name" value="P-loop containing nucleotide triphosphate hydrolases"/>
    <property type="match status" value="1"/>
</dbReference>
<dbReference type="Pfam" id="PF13304">
    <property type="entry name" value="AAA_21"/>
    <property type="match status" value="1"/>
</dbReference>
<gene>
    <name evidence="3" type="ORF">GCM10022381_03590</name>
</gene>
<comment type="caution">
    <text evidence="3">The sequence shown here is derived from an EMBL/GenBank/DDBJ whole genome shotgun (WGS) entry which is preliminary data.</text>
</comment>
<dbReference type="EMBL" id="BAABCN010000002">
    <property type="protein sequence ID" value="GAA3862748.1"/>
    <property type="molecule type" value="Genomic_DNA"/>
</dbReference>
<accession>A0ABP7K1W7</accession>
<reference evidence="4" key="1">
    <citation type="journal article" date="2019" name="Int. J. Syst. Evol. Microbiol.">
        <title>The Global Catalogue of Microorganisms (GCM) 10K type strain sequencing project: providing services to taxonomists for standard genome sequencing and annotation.</title>
        <authorList>
            <consortium name="The Broad Institute Genomics Platform"/>
            <consortium name="The Broad Institute Genome Sequencing Center for Infectious Disease"/>
            <person name="Wu L."/>
            <person name="Ma J."/>
        </authorList>
    </citation>
    <scope>NUCLEOTIDE SEQUENCE [LARGE SCALE GENOMIC DNA]</scope>
    <source>
        <strain evidence="4">JCM 17021</strain>
    </source>
</reference>
<sequence length="129" mass="13779">MDSLDDQATVLESARAAAPHTPPGEVRASLARFLFRGDAVDRPVSQLSGGERFRVALARLLLADPPSQLLILDEPTNSLDLNSISELVDALAGYRGGLLIVSHDDAFLARLGITRWIALDTDGRFALGG</sequence>
<dbReference type="PANTHER" id="PTHR19211">
    <property type="entry name" value="ATP-BINDING TRANSPORT PROTEIN-RELATED"/>
    <property type="match status" value="1"/>
</dbReference>
<evidence type="ECO:0000256" key="1">
    <source>
        <dbReference type="ARBA" id="ARBA00022737"/>
    </source>
</evidence>
<feature type="domain" description="ATPase AAA-type core" evidence="2">
    <location>
        <begin position="30"/>
        <end position="108"/>
    </location>
</feature>
<dbReference type="InterPro" id="IPR050611">
    <property type="entry name" value="ABCF"/>
</dbReference>
<evidence type="ECO:0000313" key="4">
    <source>
        <dbReference type="Proteomes" id="UP001501803"/>
    </source>
</evidence>
<dbReference type="PANTHER" id="PTHR19211:SF6">
    <property type="entry name" value="BLL7188 PROTEIN"/>
    <property type="match status" value="1"/>
</dbReference>
<protein>
    <recommendedName>
        <fullName evidence="2">ATPase AAA-type core domain-containing protein</fullName>
    </recommendedName>
</protein>
<dbReference type="InterPro" id="IPR027417">
    <property type="entry name" value="P-loop_NTPase"/>
</dbReference>
<dbReference type="RefSeq" id="WP_425562207.1">
    <property type="nucleotide sequence ID" value="NZ_BAABCN010000002.1"/>
</dbReference>
<dbReference type="InterPro" id="IPR003959">
    <property type="entry name" value="ATPase_AAA_core"/>
</dbReference>